<evidence type="ECO:0000313" key="3">
    <source>
        <dbReference type="Proteomes" id="UP000708208"/>
    </source>
</evidence>
<dbReference type="Proteomes" id="UP000708208">
    <property type="component" value="Unassembled WGS sequence"/>
</dbReference>
<dbReference type="AlphaFoldDB" id="A0A8J2PW04"/>
<reference evidence="2" key="1">
    <citation type="submission" date="2021-06" db="EMBL/GenBank/DDBJ databases">
        <authorList>
            <person name="Hodson N. C."/>
            <person name="Mongue J. A."/>
            <person name="Jaron S. K."/>
        </authorList>
    </citation>
    <scope>NUCLEOTIDE SEQUENCE</scope>
</reference>
<comment type="caution">
    <text evidence="2">The sequence shown here is derived from an EMBL/GenBank/DDBJ whole genome shotgun (WGS) entry which is preliminary data.</text>
</comment>
<keyword evidence="3" id="KW-1185">Reference proteome</keyword>
<proteinExistence type="predicted"/>
<protein>
    <submittedName>
        <fullName evidence="2">Uncharacterized protein</fullName>
    </submittedName>
</protein>
<sequence>MRKRYKSKHPSQLQIGSLGRKKLTQSSLKQLRGTLDTESRAPKFTSYVDQYTKSKTGIKLDGDTKAAHRTVPEGIQTEGFTREEEQANLQLKLQAREDYVRANTTKVLHWLFEKTDTKRIHEIDNKDEHENIDPSLWPGILALLTPKEFSLIRYPEWRLVINGNQFTIIGNEDRGNSFYRALAQAVTSNEDNADVIRRQLCEHVTSTNWASYERRLRKRYSKEFPNAVSGQLPSVTVMKLYRHEQLRDKKPGGYFQLRVAAEIYNFNFVIVFKKGSSVKWFTFEACPTDRVKTVAFFVWPMASGSPLWRILSPLDSTDIEDGEYPFFIKRTFPVQQCCYSQLSKPNIQDSDQFPGMTGLNKLVTLQAGKEEFEFPIANLSLPQTLYSLLSEILHGNSFHTAEIQKEVMEHRDRFEYLINLNPKRKNSKKKLYASHYRQDWGDAVDLKISASIYKFCYTVIAMDRIGNLSHISECRDRGHSHYASRHDINFLAFFTRVTPRSLAWFKLELYDTSRYLVYRKTADIANMRNEYFTLSKHRGPSTIINNEFGALGETPQTDLPDTEESPESPLE</sequence>
<evidence type="ECO:0000313" key="2">
    <source>
        <dbReference type="EMBL" id="CAG7823830.1"/>
    </source>
</evidence>
<accession>A0A8J2PW04</accession>
<gene>
    <name evidence="2" type="ORF">AFUS01_LOCUS34022</name>
</gene>
<name>A0A8J2PW04_9HEXA</name>
<feature type="compositionally biased region" description="Acidic residues" evidence="1">
    <location>
        <begin position="560"/>
        <end position="571"/>
    </location>
</feature>
<evidence type="ECO:0000256" key="1">
    <source>
        <dbReference type="SAM" id="MobiDB-lite"/>
    </source>
</evidence>
<dbReference type="EMBL" id="CAJVCH010530723">
    <property type="protein sequence ID" value="CAG7823830.1"/>
    <property type="molecule type" value="Genomic_DNA"/>
</dbReference>
<organism evidence="2 3">
    <name type="scientific">Allacma fusca</name>
    <dbReference type="NCBI Taxonomy" id="39272"/>
    <lineage>
        <taxon>Eukaryota</taxon>
        <taxon>Metazoa</taxon>
        <taxon>Ecdysozoa</taxon>
        <taxon>Arthropoda</taxon>
        <taxon>Hexapoda</taxon>
        <taxon>Collembola</taxon>
        <taxon>Symphypleona</taxon>
        <taxon>Sminthuridae</taxon>
        <taxon>Allacma</taxon>
    </lineage>
</organism>
<feature type="region of interest" description="Disordered" evidence="1">
    <location>
        <begin position="547"/>
        <end position="571"/>
    </location>
</feature>